<evidence type="ECO:0000313" key="2">
    <source>
        <dbReference type="EMBL" id="KAK5600059.1"/>
    </source>
</evidence>
<dbReference type="EMBL" id="JAHHUM010002901">
    <property type="protein sequence ID" value="KAK5600059.1"/>
    <property type="molecule type" value="Genomic_DNA"/>
</dbReference>
<feature type="region of interest" description="Disordered" evidence="1">
    <location>
        <begin position="48"/>
        <end position="110"/>
    </location>
</feature>
<reference evidence="2 3" key="1">
    <citation type="submission" date="2021-06" db="EMBL/GenBank/DDBJ databases">
        <authorList>
            <person name="Palmer J.M."/>
        </authorList>
    </citation>
    <scope>NUCLEOTIDE SEQUENCE [LARGE SCALE GENOMIC DNA]</scope>
    <source>
        <strain evidence="2 3">MEX-2019</strain>
        <tissue evidence="2">Muscle</tissue>
    </source>
</reference>
<sequence length="110" mass="12260">MSVPDRLRESVKSNAYYIRGNSVELRSKFLGARREYGTLPIPDHFLPYPCPRTPSPPSTSHYDLLPTHQVRDVGEAPPTRCTSSHTIGSQSRQKATQEPSPVPTNTSNLQ</sequence>
<proteinExistence type="predicted"/>
<name>A0AAV9QRV8_9TELE</name>
<accession>A0AAV9QRV8</accession>
<feature type="compositionally biased region" description="Polar residues" evidence="1">
    <location>
        <begin position="80"/>
        <end position="110"/>
    </location>
</feature>
<evidence type="ECO:0000313" key="3">
    <source>
        <dbReference type="Proteomes" id="UP001311232"/>
    </source>
</evidence>
<gene>
    <name evidence="2" type="ORF">CRENBAI_010425</name>
</gene>
<evidence type="ECO:0000256" key="1">
    <source>
        <dbReference type="SAM" id="MobiDB-lite"/>
    </source>
</evidence>
<comment type="caution">
    <text evidence="2">The sequence shown here is derived from an EMBL/GenBank/DDBJ whole genome shotgun (WGS) entry which is preliminary data.</text>
</comment>
<keyword evidence="3" id="KW-1185">Reference proteome</keyword>
<protein>
    <submittedName>
        <fullName evidence="2">Uncharacterized protein</fullName>
    </submittedName>
</protein>
<organism evidence="2 3">
    <name type="scientific">Crenichthys baileyi</name>
    <name type="common">White River springfish</name>
    <dbReference type="NCBI Taxonomy" id="28760"/>
    <lineage>
        <taxon>Eukaryota</taxon>
        <taxon>Metazoa</taxon>
        <taxon>Chordata</taxon>
        <taxon>Craniata</taxon>
        <taxon>Vertebrata</taxon>
        <taxon>Euteleostomi</taxon>
        <taxon>Actinopterygii</taxon>
        <taxon>Neopterygii</taxon>
        <taxon>Teleostei</taxon>
        <taxon>Neoteleostei</taxon>
        <taxon>Acanthomorphata</taxon>
        <taxon>Ovalentaria</taxon>
        <taxon>Atherinomorphae</taxon>
        <taxon>Cyprinodontiformes</taxon>
        <taxon>Goodeidae</taxon>
        <taxon>Crenichthys</taxon>
    </lineage>
</organism>
<feature type="compositionally biased region" description="Pro residues" evidence="1">
    <location>
        <begin position="48"/>
        <end position="57"/>
    </location>
</feature>
<dbReference type="AlphaFoldDB" id="A0AAV9QRV8"/>
<dbReference type="Proteomes" id="UP001311232">
    <property type="component" value="Unassembled WGS sequence"/>
</dbReference>